<evidence type="ECO:0000313" key="2">
    <source>
        <dbReference type="EMBL" id="KDS42358.1"/>
    </source>
</evidence>
<dbReference type="Gene3D" id="3.40.50.720">
    <property type="entry name" value="NAD(P)-binding Rossmann-like Domain"/>
    <property type="match status" value="1"/>
</dbReference>
<gene>
    <name evidence="2" type="ORF">M091_3258</name>
</gene>
<evidence type="ECO:0000313" key="3">
    <source>
        <dbReference type="Proteomes" id="UP000027850"/>
    </source>
</evidence>
<dbReference type="AlphaFoldDB" id="A0AB34LIF9"/>
<dbReference type="RefSeq" id="WP_157315620.1">
    <property type="nucleotide sequence ID" value="NZ_JNHK01000002.1"/>
</dbReference>
<dbReference type="InterPro" id="IPR001509">
    <property type="entry name" value="Epimerase_deHydtase"/>
</dbReference>
<comment type="caution">
    <text evidence="2">The sequence shown here is derived from an EMBL/GenBank/DDBJ whole genome shotgun (WGS) entry which is preliminary data.</text>
</comment>
<dbReference type="Pfam" id="PF01370">
    <property type="entry name" value="Epimerase"/>
    <property type="match status" value="1"/>
</dbReference>
<protein>
    <submittedName>
        <fullName evidence="2">NAD dependent epimerase/dehydratase family protein</fullName>
    </submittedName>
</protein>
<proteinExistence type="predicted"/>
<dbReference type="Proteomes" id="UP000027850">
    <property type="component" value="Unassembled WGS sequence"/>
</dbReference>
<dbReference type="SUPFAM" id="SSF51735">
    <property type="entry name" value="NAD(P)-binding Rossmann-fold domains"/>
    <property type="match status" value="1"/>
</dbReference>
<feature type="non-terminal residue" evidence="2">
    <location>
        <position position="48"/>
    </location>
</feature>
<dbReference type="EMBL" id="JNHK01000002">
    <property type="protein sequence ID" value="KDS42358.1"/>
    <property type="molecule type" value="Genomic_DNA"/>
</dbReference>
<evidence type="ECO:0000259" key="1">
    <source>
        <dbReference type="Pfam" id="PF01370"/>
    </source>
</evidence>
<accession>A0AB34LIF9</accession>
<organism evidence="2 3">
    <name type="scientific">Parabacteroides distasonis str. 3776 D15 i</name>
    <dbReference type="NCBI Taxonomy" id="1339342"/>
    <lineage>
        <taxon>Bacteria</taxon>
        <taxon>Pseudomonadati</taxon>
        <taxon>Bacteroidota</taxon>
        <taxon>Bacteroidia</taxon>
        <taxon>Bacteroidales</taxon>
        <taxon>Tannerellaceae</taxon>
        <taxon>Parabacteroides</taxon>
    </lineage>
</organism>
<reference evidence="2 3" key="1">
    <citation type="submission" date="2014-04" db="EMBL/GenBank/DDBJ databases">
        <authorList>
            <person name="Sears C."/>
            <person name="Carroll K."/>
            <person name="Sack B.R."/>
            <person name="Qadri F."/>
            <person name="Myers L.L."/>
            <person name="Chung G.-T."/>
            <person name="Escheverria P."/>
            <person name="Fraser C.M."/>
            <person name="Sadzewicz L."/>
            <person name="Shefchek K.A."/>
            <person name="Tallon L."/>
            <person name="Das S.P."/>
            <person name="Daugherty S."/>
            <person name="Mongodin E.F."/>
        </authorList>
    </citation>
    <scope>NUCLEOTIDE SEQUENCE [LARGE SCALE GENOMIC DNA]</scope>
    <source>
        <strain evidence="2 3">3776 D15 i</strain>
    </source>
</reference>
<dbReference type="InterPro" id="IPR036291">
    <property type="entry name" value="NAD(P)-bd_dom_sf"/>
</dbReference>
<name>A0AB34LIF9_PARDI</name>
<sequence length="48" mass="5225">MSLTKVLVTGGAGFIGSNLCEYLLAHDYDVICLDNFSTGKPENIFPFL</sequence>
<feature type="domain" description="NAD-dependent epimerase/dehydratase" evidence="1">
    <location>
        <begin position="6"/>
        <end position="42"/>
    </location>
</feature>